<name>A0ABT2RJA9_9FIRM</name>
<keyword evidence="4" id="KW-0133">Cell shape</keyword>
<gene>
    <name evidence="9" type="ORF">OCV99_02785</name>
</gene>
<evidence type="ECO:0000313" key="9">
    <source>
        <dbReference type="EMBL" id="MCU6685490.1"/>
    </source>
</evidence>
<dbReference type="InterPro" id="IPR001967">
    <property type="entry name" value="Peptidase_S11_N"/>
</dbReference>
<dbReference type="SUPFAM" id="SSF56601">
    <property type="entry name" value="beta-lactamase/transpeptidase-like"/>
    <property type="match status" value="1"/>
</dbReference>
<accession>A0ABT2RJA9</accession>
<dbReference type="Gene3D" id="3.40.710.10">
    <property type="entry name" value="DD-peptidase/beta-lactamase superfamily"/>
    <property type="match status" value="1"/>
</dbReference>
<feature type="domain" description="Peptidase S11 D-alanyl-D-alanine carboxypeptidase A N-terminal" evidence="8">
    <location>
        <begin position="58"/>
        <end position="287"/>
    </location>
</feature>
<comment type="similarity">
    <text evidence="1 7">Belongs to the peptidase S11 family.</text>
</comment>
<keyword evidence="9" id="KW-0121">Carboxypeptidase</keyword>
<dbReference type="PANTHER" id="PTHR21581">
    <property type="entry name" value="D-ALANYL-D-ALANINE CARBOXYPEPTIDASE"/>
    <property type="match status" value="1"/>
</dbReference>
<organism evidence="9 10">
    <name type="scientific">Dorea acetigenes</name>
    <dbReference type="NCBI Taxonomy" id="2981787"/>
    <lineage>
        <taxon>Bacteria</taxon>
        <taxon>Bacillati</taxon>
        <taxon>Bacillota</taxon>
        <taxon>Clostridia</taxon>
        <taxon>Lachnospirales</taxon>
        <taxon>Lachnospiraceae</taxon>
        <taxon>Dorea</taxon>
    </lineage>
</organism>
<protein>
    <submittedName>
        <fullName evidence="9">D-alanyl-D-alanine carboxypeptidase</fullName>
    </submittedName>
</protein>
<keyword evidence="6" id="KW-0961">Cell wall biogenesis/degradation</keyword>
<keyword evidence="10" id="KW-1185">Reference proteome</keyword>
<sequence>MVAITGCSRGNAATTYEIENYNKNLYQSSLFAEHLCVASEDVEIAGFTGNSSLHAAGLFNVDSGEVAYAYHIHDRIYPASTTKILTALVALKNSNLEDIVTVSSTAAASSFGIEDQVCGLQEGDQLTMEALLYGLLLYSGNDNAVAIAEYISGSTEEFSELMNQQAAELMATNTHFTSPNGLHDDDHYTTAYDMYLIFNECIKNQEFMTIIGADQYTADITGADGSVRQITWEPTSYYARGLASLPEGAAIIGGKTGYTGEAGNCLILLDKDDAGSSYISIVMGAETKTQLYEDMTALINQIPNTK</sequence>
<evidence type="ECO:0000313" key="10">
    <source>
        <dbReference type="Proteomes" id="UP001652431"/>
    </source>
</evidence>
<evidence type="ECO:0000256" key="3">
    <source>
        <dbReference type="ARBA" id="ARBA00022801"/>
    </source>
</evidence>
<proteinExistence type="inferred from homology"/>
<keyword evidence="3" id="KW-0378">Hydrolase</keyword>
<keyword evidence="5" id="KW-0573">Peptidoglycan synthesis</keyword>
<dbReference type="EMBL" id="JAOQJU010000002">
    <property type="protein sequence ID" value="MCU6685490.1"/>
    <property type="molecule type" value="Genomic_DNA"/>
</dbReference>
<evidence type="ECO:0000256" key="5">
    <source>
        <dbReference type="ARBA" id="ARBA00022984"/>
    </source>
</evidence>
<keyword evidence="2" id="KW-0732">Signal</keyword>
<dbReference type="Proteomes" id="UP001652431">
    <property type="component" value="Unassembled WGS sequence"/>
</dbReference>
<dbReference type="Pfam" id="PF00768">
    <property type="entry name" value="Peptidase_S11"/>
    <property type="match status" value="1"/>
</dbReference>
<evidence type="ECO:0000256" key="6">
    <source>
        <dbReference type="ARBA" id="ARBA00023316"/>
    </source>
</evidence>
<evidence type="ECO:0000259" key="8">
    <source>
        <dbReference type="Pfam" id="PF00768"/>
    </source>
</evidence>
<evidence type="ECO:0000256" key="4">
    <source>
        <dbReference type="ARBA" id="ARBA00022960"/>
    </source>
</evidence>
<dbReference type="PANTHER" id="PTHR21581:SF6">
    <property type="entry name" value="TRAFFICKING PROTEIN PARTICLE COMPLEX SUBUNIT 12"/>
    <property type="match status" value="1"/>
</dbReference>
<evidence type="ECO:0000256" key="1">
    <source>
        <dbReference type="ARBA" id="ARBA00007164"/>
    </source>
</evidence>
<keyword evidence="9" id="KW-0645">Protease</keyword>
<evidence type="ECO:0000256" key="2">
    <source>
        <dbReference type="ARBA" id="ARBA00022729"/>
    </source>
</evidence>
<dbReference type="GO" id="GO:0004180">
    <property type="term" value="F:carboxypeptidase activity"/>
    <property type="evidence" value="ECO:0007669"/>
    <property type="project" value="UniProtKB-KW"/>
</dbReference>
<comment type="caution">
    <text evidence="9">The sequence shown here is derived from an EMBL/GenBank/DDBJ whole genome shotgun (WGS) entry which is preliminary data.</text>
</comment>
<reference evidence="9 10" key="1">
    <citation type="journal article" date="2021" name="ISME Commun">
        <title>Automated analysis of genomic sequences facilitates high-throughput and comprehensive description of bacteria.</title>
        <authorList>
            <person name="Hitch T.C.A."/>
        </authorList>
    </citation>
    <scope>NUCLEOTIDE SEQUENCE [LARGE SCALE GENOMIC DNA]</scope>
    <source>
        <strain evidence="9 10">Sanger_03</strain>
    </source>
</reference>
<evidence type="ECO:0000256" key="7">
    <source>
        <dbReference type="RuleBase" id="RU004016"/>
    </source>
</evidence>
<dbReference type="InterPro" id="IPR018044">
    <property type="entry name" value="Peptidase_S11"/>
</dbReference>
<dbReference type="InterPro" id="IPR012338">
    <property type="entry name" value="Beta-lactam/transpept-like"/>
</dbReference>
<dbReference type="PRINTS" id="PR00725">
    <property type="entry name" value="DADACBPTASE1"/>
</dbReference>